<sequence>MVKDRLGRLEIPEARVDDPGLSPESDTLLSPPDPEPAPGLHGNPCRPAVNLQANRAESYTRIEPFQETQDTSVEFVFKPFTLTILAAALAVLGYVATTQYVLEEGTDKQRLGAYAAIASFLFFSMIQFRDGPFIRPHPAFWRVVLGLNLLYELALVFLLFQDLTSARNMMTYLDPSLGRPLPERSYAEDCAFTPNTVWNAIDIFCLAHALGWFGKALILRDYWFCWILSVAFELAEYSLGHQLANFNECWWDHWIMDVLVCNWLGTWLGMKTCQYLEVKHYTWRGRPRGVRARTKRVFSQFTPHDFTSFEWHGTSDFLHYITVVMLLAVFLAAELNPFYLKTLLWMEPDHPFVIARLAGVFLCALPAVRELYQYINDPRRAVRMGQHVWLLLATIGTELLAIVKWSKGQFPEPMPKTVVYAWSVGATLLILYPTICFGIPSVRKYLERQARKPKGKTQ</sequence>
<evidence type="ECO:0000313" key="1">
    <source>
        <dbReference type="EMBL" id="KAI0030998.1"/>
    </source>
</evidence>
<organism evidence="1 2">
    <name type="scientific">Vararia minispora EC-137</name>
    <dbReference type="NCBI Taxonomy" id="1314806"/>
    <lineage>
        <taxon>Eukaryota</taxon>
        <taxon>Fungi</taxon>
        <taxon>Dikarya</taxon>
        <taxon>Basidiomycota</taxon>
        <taxon>Agaricomycotina</taxon>
        <taxon>Agaricomycetes</taxon>
        <taxon>Russulales</taxon>
        <taxon>Lachnocladiaceae</taxon>
        <taxon>Vararia</taxon>
    </lineage>
</organism>
<gene>
    <name evidence="1" type="ORF">K488DRAFT_79327</name>
</gene>
<accession>A0ACB8QH24</accession>
<evidence type="ECO:0000313" key="2">
    <source>
        <dbReference type="Proteomes" id="UP000814128"/>
    </source>
</evidence>
<protein>
    <submittedName>
        <fullName evidence="1">PSS-domain-containing protein</fullName>
    </submittedName>
</protein>
<comment type="caution">
    <text evidence="1">The sequence shown here is derived from an EMBL/GenBank/DDBJ whole genome shotgun (WGS) entry which is preliminary data.</text>
</comment>
<reference evidence="1" key="1">
    <citation type="submission" date="2021-02" db="EMBL/GenBank/DDBJ databases">
        <authorList>
            <consortium name="DOE Joint Genome Institute"/>
            <person name="Ahrendt S."/>
            <person name="Looney B.P."/>
            <person name="Miyauchi S."/>
            <person name="Morin E."/>
            <person name="Drula E."/>
            <person name="Courty P.E."/>
            <person name="Chicoki N."/>
            <person name="Fauchery L."/>
            <person name="Kohler A."/>
            <person name="Kuo A."/>
            <person name="Labutti K."/>
            <person name="Pangilinan J."/>
            <person name="Lipzen A."/>
            <person name="Riley R."/>
            <person name="Andreopoulos W."/>
            <person name="He G."/>
            <person name="Johnson J."/>
            <person name="Barry K.W."/>
            <person name="Grigoriev I.V."/>
            <person name="Nagy L."/>
            <person name="Hibbett D."/>
            <person name="Henrissat B."/>
            <person name="Matheny P.B."/>
            <person name="Labbe J."/>
            <person name="Martin F."/>
        </authorList>
    </citation>
    <scope>NUCLEOTIDE SEQUENCE</scope>
    <source>
        <strain evidence="1">EC-137</strain>
    </source>
</reference>
<keyword evidence="2" id="KW-1185">Reference proteome</keyword>
<dbReference type="EMBL" id="MU273597">
    <property type="protein sequence ID" value="KAI0030998.1"/>
    <property type="molecule type" value="Genomic_DNA"/>
</dbReference>
<dbReference type="Proteomes" id="UP000814128">
    <property type="component" value="Unassembled WGS sequence"/>
</dbReference>
<name>A0ACB8QH24_9AGAM</name>
<reference evidence="1" key="2">
    <citation type="journal article" date="2022" name="New Phytol.">
        <title>Evolutionary transition to the ectomycorrhizal habit in the genomes of a hyperdiverse lineage of mushroom-forming fungi.</title>
        <authorList>
            <person name="Looney B."/>
            <person name="Miyauchi S."/>
            <person name="Morin E."/>
            <person name="Drula E."/>
            <person name="Courty P.E."/>
            <person name="Kohler A."/>
            <person name="Kuo A."/>
            <person name="LaButti K."/>
            <person name="Pangilinan J."/>
            <person name="Lipzen A."/>
            <person name="Riley R."/>
            <person name="Andreopoulos W."/>
            <person name="He G."/>
            <person name="Johnson J."/>
            <person name="Nolan M."/>
            <person name="Tritt A."/>
            <person name="Barry K.W."/>
            <person name="Grigoriev I.V."/>
            <person name="Nagy L.G."/>
            <person name="Hibbett D."/>
            <person name="Henrissat B."/>
            <person name="Matheny P.B."/>
            <person name="Labbe J."/>
            <person name="Martin F.M."/>
        </authorList>
    </citation>
    <scope>NUCLEOTIDE SEQUENCE</scope>
    <source>
        <strain evidence="1">EC-137</strain>
    </source>
</reference>
<proteinExistence type="predicted"/>